<sequence>MENKSILIILNIDYKKILKQRPSHLIEFCKKNFKKVTVVYLTNDIEFKLDYLKSNKFNDIVSTRDENVEFMALPQSSIHKIKQRIIVDAEIIKQYLINKLSYKMYDFCLFCHPFSAPVLYCVREYNIANKIIYEDLDDFYDFYKYVNCEDKQTVKIAEEYILSNCDLVFSVSKRLRNHRLNQKNNNNIYVSNNGVHVNKFLKHQCYKRNKDIVFIGSIEEWAGIQLAIKGVKECINNGLVITFDIYGEGSYEAKLRNLVDKLELNAFIKFNGKIEHDRLPSVLSEYKIGVITFIQSNLTKFAHPIKIFEYFASGLPIIGSDIGEIKDIIHNSQAGICIKDEKEFYIALKSILTNKETIKKYRINAYEYVKKFDWNKIFFNEFNIADKWGAKINTCKLELEENNIINRLLDSECYKKFSISKVMNRLEDKFYNQGKRRIAIFGAGDHTRALLKVIKFQRLELIGLIDSNSSLWGNTKFGFKVVSFNQAIKNDVDIVIISSRAFENDIYNSIINECNRNNIEVYRLYHENKDYEEVIWKQLYLKGEENI</sequence>
<gene>
    <name evidence="3" type="ORF">FDG29_09440</name>
</gene>
<name>A0A6G4HST1_CLOBO</name>
<proteinExistence type="predicted"/>
<dbReference type="RefSeq" id="WP_061311453.1">
    <property type="nucleotide sequence ID" value="NZ_CP013246.1"/>
</dbReference>
<dbReference type="AlphaFoldDB" id="A0A6G4HST1"/>
<dbReference type="InterPro" id="IPR029063">
    <property type="entry name" value="SAM-dependent_MTases_sf"/>
</dbReference>
<evidence type="ECO:0000313" key="3">
    <source>
        <dbReference type="EMBL" id="NFV16379.1"/>
    </source>
</evidence>
<dbReference type="Pfam" id="PF00534">
    <property type="entry name" value="Glycos_transf_1"/>
    <property type="match status" value="1"/>
</dbReference>
<evidence type="ECO:0000256" key="2">
    <source>
        <dbReference type="ARBA" id="ARBA00022679"/>
    </source>
</evidence>
<organism evidence="3">
    <name type="scientific">Clostridium botulinum</name>
    <dbReference type="NCBI Taxonomy" id="1491"/>
    <lineage>
        <taxon>Bacteria</taxon>
        <taxon>Bacillati</taxon>
        <taxon>Bacillota</taxon>
        <taxon>Clostridia</taxon>
        <taxon>Eubacteriales</taxon>
        <taxon>Clostridiaceae</taxon>
        <taxon>Clostridium</taxon>
    </lineage>
</organism>
<keyword evidence="2 3" id="KW-0808">Transferase</keyword>
<accession>A0A6G4HST1</accession>
<dbReference type="PANTHER" id="PTHR12526:SF629">
    <property type="entry name" value="TEICHURONIC ACID BIOSYNTHESIS GLYCOSYLTRANSFERASE TUAH-RELATED"/>
    <property type="match status" value="1"/>
</dbReference>
<dbReference type="Gene3D" id="3.40.50.2000">
    <property type="entry name" value="Glycogen Phosphorylase B"/>
    <property type="match status" value="2"/>
</dbReference>
<evidence type="ECO:0000256" key="1">
    <source>
        <dbReference type="ARBA" id="ARBA00022676"/>
    </source>
</evidence>
<reference evidence="3" key="1">
    <citation type="submission" date="2019-04" db="EMBL/GenBank/DDBJ databases">
        <title>Genome sequencing of Clostridium botulinum Groups I-IV and Clostridium butyricum.</title>
        <authorList>
            <person name="Brunt J."/>
            <person name="Van Vliet A.H.M."/>
            <person name="Stringer S.C."/>
            <person name="Carter A.T."/>
            <person name="Peck M.W."/>
        </authorList>
    </citation>
    <scope>NUCLEOTIDE SEQUENCE</scope>
    <source>
        <strain evidence="3">751/1</strain>
    </source>
</reference>
<protein>
    <submittedName>
        <fullName evidence="3">Glycosyltransferase</fullName>
    </submittedName>
</protein>
<dbReference type="PANTHER" id="PTHR12526">
    <property type="entry name" value="GLYCOSYLTRANSFERASE"/>
    <property type="match status" value="1"/>
</dbReference>
<comment type="caution">
    <text evidence="3">The sequence shown here is derived from an EMBL/GenBank/DDBJ whole genome shotgun (WGS) entry which is preliminary data.</text>
</comment>
<dbReference type="SUPFAM" id="SSF53335">
    <property type="entry name" value="S-adenosyl-L-methionine-dependent methyltransferases"/>
    <property type="match status" value="1"/>
</dbReference>
<dbReference type="EMBL" id="SXEU01000003">
    <property type="protein sequence ID" value="NFV16379.1"/>
    <property type="molecule type" value="Genomic_DNA"/>
</dbReference>
<dbReference type="InterPro" id="IPR001296">
    <property type="entry name" value="Glyco_trans_1"/>
</dbReference>
<dbReference type="SUPFAM" id="SSF53756">
    <property type="entry name" value="UDP-Glycosyltransferase/glycogen phosphorylase"/>
    <property type="match status" value="1"/>
</dbReference>
<dbReference type="GO" id="GO:0016757">
    <property type="term" value="F:glycosyltransferase activity"/>
    <property type="evidence" value="ECO:0007669"/>
    <property type="project" value="UniProtKB-KW"/>
</dbReference>
<dbReference type="Gene3D" id="3.40.50.720">
    <property type="entry name" value="NAD(P)-binding Rossmann-like Domain"/>
    <property type="match status" value="1"/>
</dbReference>
<dbReference type="CDD" id="cd03801">
    <property type="entry name" value="GT4_PimA-like"/>
    <property type="match status" value="1"/>
</dbReference>
<keyword evidence="1" id="KW-0328">Glycosyltransferase</keyword>